<feature type="domain" description="Pectinesterase inhibitor" evidence="4">
    <location>
        <begin position="1"/>
        <end position="138"/>
    </location>
</feature>
<dbReference type="NCBIfam" id="TIGR01614">
    <property type="entry name" value="PME_inhib"/>
    <property type="match status" value="1"/>
</dbReference>
<comment type="caution">
    <text evidence="5">The sequence shown here is derived from an EMBL/GenBank/DDBJ whole genome shotgun (WGS) entry which is preliminary data.</text>
</comment>
<comment type="similarity">
    <text evidence="3">Belongs to the PMEI family.</text>
</comment>
<organism evidence="5 6">
    <name type="scientific">Capsicum annuum</name>
    <name type="common">Capsicum pepper</name>
    <dbReference type="NCBI Taxonomy" id="4072"/>
    <lineage>
        <taxon>Eukaryota</taxon>
        <taxon>Viridiplantae</taxon>
        <taxon>Streptophyta</taxon>
        <taxon>Embryophyta</taxon>
        <taxon>Tracheophyta</taxon>
        <taxon>Spermatophyta</taxon>
        <taxon>Magnoliopsida</taxon>
        <taxon>eudicotyledons</taxon>
        <taxon>Gunneridae</taxon>
        <taxon>Pentapetalae</taxon>
        <taxon>asterids</taxon>
        <taxon>lamiids</taxon>
        <taxon>Solanales</taxon>
        <taxon>Solanaceae</taxon>
        <taxon>Solanoideae</taxon>
        <taxon>Capsiceae</taxon>
        <taxon>Capsicum</taxon>
    </lineage>
</organism>
<evidence type="ECO:0000256" key="3">
    <source>
        <dbReference type="ARBA" id="ARBA00038471"/>
    </source>
</evidence>
<evidence type="ECO:0000313" key="5">
    <source>
        <dbReference type="EMBL" id="PHT78085.1"/>
    </source>
</evidence>
<dbReference type="PANTHER" id="PTHR36710">
    <property type="entry name" value="PECTINESTERASE INHIBITOR-LIKE"/>
    <property type="match status" value="1"/>
</dbReference>
<keyword evidence="6" id="KW-1185">Reference proteome</keyword>
<dbReference type="SMART" id="SM00856">
    <property type="entry name" value="PMEI"/>
    <property type="match status" value="1"/>
</dbReference>
<dbReference type="Proteomes" id="UP000222542">
    <property type="component" value="Unassembled WGS sequence"/>
</dbReference>
<evidence type="ECO:0000259" key="4">
    <source>
        <dbReference type="SMART" id="SM00856"/>
    </source>
</evidence>
<dbReference type="InterPro" id="IPR034086">
    <property type="entry name" value="PMEI_plant"/>
</dbReference>
<dbReference type="InterPro" id="IPR006501">
    <property type="entry name" value="Pectinesterase_inhib_dom"/>
</dbReference>
<dbReference type="PANTHER" id="PTHR36710:SF10">
    <property type="entry name" value="PECTINESTERASE INHIBITOR DOMAIN-CONTAINING PROTEIN"/>
    <property type="match status" value="1"/>
</dbReference>
<keyword evidence="1" id="KW-0732">Signal</keyword>
<sequence length="231" mass="26036">MCIKSKSPRFCLQVFGLNPHRRPYQLTREAINLALTNASDITKKIHTFIDQTEDFNLKDIYSYCLNYYQSVIDTLRSAEERLLNDGGYADVNDAGIIAQVNAFRCENEFQRELGYVYNSTLTKDNENLRIFGSILVSSINLLYNSTSVQKVLTLLTISKAVSPYDIIPPRRSNTHGKSSVLLEDNVDGTRPTYMVQTQSRVPSFVCIHGVPPVSYSSPLTDWVDDTPALVP</sequence>
<name>A0A2G2Z892_CAPAN</name>
<dbReference type="GO" id="GO:0046910">
    <property type="term" value="F:pectinesterase inhibitor activity"/>
    <property type="evidence" value="ECO:0007669"/>
    <property type="project" value="InterPro"/>
</dbReference>
<evidence type="ECO:0000256" key="1">
    <source>
        <dbReference type="ARBA" id="ARBA00022729"/>
    </source>
</evidence>
<dbReference type="Pfam" id="PF04043">
    <property type="entry name" value="PMEI"/>
    <property type="match status" value="1"/>
</dbReference>
<dbReference type="InterPro" id="IPR035513">
    <property type="entry name" value="Invertase/methylesterase_inhib"/>
</dbReference>
<dbReference type="CDD" id="cd15797">
    <property type="entry name" value="PMEI"/>
    <property type="match status" value="1"/>
</dbReference>
<accession>A0A2G2Z892</accession>
<dbReference type="EMBL" id="AYRZ02000006">
    <property type="protein sequence ID" value="PHT78085.1"/>
    <property type="molecule type" value="Genomic_DNA"/>
</dbReference>
<protein>
    <recommendedName>
        <fullName evidence="4">Pectinesterase inhibitor domain-containing protein</fullName>
    </recommendedName>
</protein>
<evidence type="ECO:0000313" key="6">
    <source>
        <dbReference type="Proteomes" id="UP000222542"/>
    </source>
</evidence>
<gene>
    <name evidence="5" type="ORF">T459_16137</name>
</gene>
<proteinExistence type="inferred from homology"/>
<dbReference type="Gene3D" id="1.20.140.40">
    <property type="entry name" value="Invertase/pectin methylesterase inhibitor family protein"/>
    <property type="match status" value="1"/>
</dbReference>
<evidence type="ECO:0000256" key="2">
    <source>
        <dbReference type="ARBA" id="ARBA00023157"/>
    </source>
</evidence>
<dbReference type="AlphaFoldDB" id="A0A2G2Z892"/>
<reference evidence="5 6" key="2">
    <citation type="journal article" date="2017" name="Genome Biol.">
        <title>New reference genome sequences of hot pepper reveal the massive evolution of plant disease-resistance genes by retroduplication.</title>
        <authorList>
            <person name="Kim S."/>
            <person name="Park J."/>
            <person name="Yeom S.I."/>
            <person name="Kim Y.M."/>
            <person name="Seo E."/>
            <person name="Kim K.T."/>
            <person name="Kim M.S."/>
            <person name="Lee J.M."/>
            <person name="Cheong K."/>
            <person name="Shin H.S."/>
            <person name="Kim S.B."/>
            <person name="Han K."/>
            <person name="Lee J."/>
            <person name="Park M."/>
            <person name="Lee H.A."/>
            <person name="Lee H.Y."/>
            <person name="Lee Y."/>
            <person name="Oh S."/>
            <person name="Lee J.H."/>
            <person name="Choi E."/>
            <person name="Choi E."/>
            <person name="Lee S.E."/>
            <person name="Jeon J."/>
            <person name="Kim H."/>
            <person name="Choi G."/>
            <person name="Song H."/>
            <person name="Lee J."/>
            <person name="Lee S.C."/>
            <person name="Kwon J.K."/>
            <person name="Lee H.Y."/>
            <person name="Koo N."/>
            <person name="Hong Y."/>
            <person name="Kim R.W."/>
            <person name="Kang W.H."/>
            <person name="Huh J.H."/>
            <person name="Kang B.C."/>
            <person name="Yang T.J."/>
            <person name="Lee Y.H."/>
            <person name="Bennetzen J.L."/>
            <person name="Choi D."/>
        </authorList>
    </citation>
    <scope>NUCLEOTIDE SEQUENCE [LARGE SCALE GENOMIC DNA]</scope>
    <source>
        <strain evidence="6">cv. CM334</strain>
    </source>
</reference>
<dbReference type="SUPFAM" id="SSF101148">
    <property type="entry name" value="Plant invertase/pectin methylesterase inhibitor"/>
    <property type="match status" value="1"/>
</dbReference>
<dbReference type="InterPro" id="IPR052421">
    <property type="entry name" value="PCW_Enzyme_Inhibitor"/>
</dbReference>
<dbReference type="Gramene" id="PHT78085">
    <property type="protein sequence ID" value="PHT78085"/>
    <property type="gene ID" value="T459_16137"/>
</dbReference>
<keyword evidence="2" id="KW-1015">Disulfide bond</keyword>
<reference evidence="5 6" key="1">
    <citation type="journal article" date="2014" name="Nat. Genet.">
        <title>Genome sequence of the hot pepper provides insights into the evolution of pungency in Capsicum species.</title>
        <authorList>
            <person name="Kim S."/>
            <person name="Park M."/>
            <person name="Yeom S.I."/>
            <person name="Kim Y.M."/>
            <person name="Lee J.M."/>
            <person name="Lee H.A."/>
            <person name="Seo E."/>
            <person name="Choi J."/>
            <person name="Cheong K."/>
            <person name="Kim K.T."/>
            <person name="Jung K."/>
            <person name="Lee G.W."/>
            <person name="Oh S.K."/>
            <person name="Bae C."/>
            <person name="Kim S.B."/>
            <person name="Lee H.Y."/>
            <person name="Kim S.Y."/>
            <person name="Kim M.S."/>
            <person name="Kang B.C."/>
            <person name="Jo Y.D."/>
            <person name="Yang H.B."/>
            <person name="Jeong H.J."/>
            <person name="Kang W.H."/>
            <person name="Kwon J.K."/>
            <person name="Shin C."/>
            <person name="Lim J.Y."/>
            <person name="Park J.H."/>
            <person name="Huh J.H."/>
            <person name="Kim J.S."/>
            <person name="Kim B.D."/>
            <person name="Cohen O."/>
            <person name="Paran I."/>
            <person name="Suh M.C."/>
            <person name="Lee S.B."/>
            <person name="Kim Y.K."/>
            <person name="Shin Y."/>
            <person name="Noh S.J."/>
            <person name="Park J."/>
            <person name="Seo Y.S."/>
            <person name="Kwon S.Y."/>
            <person name="Kim H.A."/>
            <person name="Park J.M."/>
            <person name="Kim H.J."/>
            <person name="Choi S.B."/>
            <person name="Bosland P.W."/>
            <person name="Reeves G."/>
            <person name="Jo S.H."/>
            <person name="Lee B.W."/>
            <person name="Cho H.T."/>
            <person name="Choi H.S."/>
            <person name="Lee M.S."/>
            <person name="Yu Y."/>
            <person name="Do Choi Y."/>
            <person name="Park B.S."/>
            <person name="van Deynze A."/>
            <person name="Ashrafi H."/>
            <person name="Hill T."/>
            <person name="Kim W.T."/>
            <person name="Pai H.S."/>
            <person name="Ahn H.K."/>
            <person name="Yeam I."/>
            <person name="Giovannoni J.J."/>
            <person name="Rose J.K."/>
            <person name="Sorensen I."/>
            <person name="Lee S.J."/>
            <person name="Kim R.W."/>
            <person name="Choi I.Y."/>
            <person name="Choi B.S."/>
            <person name="Lim J.S."/>
            <person name="Lee Y.H."/>
            <person name="Choi D."/>
        </authorList>
    </citation>
    <scope>NUCLEOTIDE SEQUENCE [LARGE SCALE GENOMIC DNA]</scope>
    <source>
        <strain evidence="6">cv. CM334</strain>
    </source>
</reference>